<gene>
    <name evidence="7" type="ORF">Adt_04777</name>
</gene>
<dbReference type="SMART" id="SM00575">
    <property type="entry name" value="ZnF_PMZ"/>
    <property type="match status" value="1"/>
</dbReference>
<evidence type="ECO:0000256" key="3">
    <source>
        <dbReference type="ARBA" id="ARBA00022833"/>
    </source>
</evidence>
<dbReference type="InterPro" id="IPR018289">
    <property type="entry name" value="MULE_transposase_dom"/>
</dbReference>
<dbReference type="InterPro" id="IPR006564">
    <property type="entry name" value="Znf_PMZ"/>
</dbReference>
<accession>A0ABD1V2K9</accession>
<organism evidence="7 8">
    <name type="scientific">Abeliophyllum distichum</name>
    <dbReference type="NCBI Taxonomy" id="126358"/>
    <lineage>
        <taxon>Eukaryota</taxon>
        <taxon>Viridiplantae</taxon>
        <taxon>Streptophyta</taxon>
        <taxon>Embryophyta</taxon>
        <taxon>Tracheophyta</taxon>
        <taxon>Spermatophyta</taxon>
        <taxon>Magnoliopsida</taxon>
        <taxon>eudicotyledons</taxon>
        <taxon>Gunneridae</taxon>
        <taxon>Pentapetalae</taxon>
        <taxon>asterids</taxon>
        <taxon>lamiids</taxon>
        <taxon>Lamiales</taxon>
        <taxon>Oleaceae</taxon>
        <taxon>Forsythieae</taxon>
        <taxon>Abeliophyllum</taxon>
    </lineage>
</organism>
<evidence type="ECO:0000256" key="4">
    <source>
        <dbReference type="PROSITE-ProRule" id="PRU00325"/>
    </source>
</evidence>
<evidence type="ECO:0000256" key="5">
    <source>
        <dbReference type="SAM" id="MobiDB-lite"/>
    </source>
</evidence>
<keyword evidence="3" id="KW-0862">Zinc</keyword>
<evidence type="ECO:0000256" key="2">
    <source>
        <dbReference type="ARBA" id="ARBA00022771"/>
    </source>
</evidence>
<dbReference type="InterPro" id="IPR004330">
    <property type="entry name" value="FAR1_DNA_bnd_dom"/>
</dbReference>
<keyword evidence="8" id="KW-1185">Reference proteome</keyword>
<dbReference type="InterPro" id="IPR007527">
    <property type="entry name" value="Znf_SWIM"/>
</dbReference>
<dbReference type="GO" id="GO:0008270">
    <property type="term" value="F:zinc ion binding"/>
    <property type="evidence" value="ECO:0007669"/>
    <property type="project" value="UniProtKB-KW"/>
</dbReference>
<name>A0ABD1V2K9_9LAMI</name>
<dbReference type="Pfam" id="PF03101">
    <property type="entry name" value="FAR1"/>
    <property type="match status" value="1"/>
</dbReference>
<protein>
    <submittedName>
        <fullName evidence="7">Protein FAR1-RELATED SEQUENCE 5</fullName>
    </submittedName>
</protein>
<dbReference type="InterPro" id="IPR036875">
    <property type="entry name" value="Znf_CCHC_sf"/>
</dbReference>
<keyword evidence="1" id="KW-0479">Metal-binding</keyword>
<dbReference type="Pfam" id="PF04434">
    <property type="entry name" value="SWIM"/>
    <property type="match status" value="1"/>
</dbReference>
<evidence type="ECO:0000259" key="6">
    <source>
        <dbReference type="PROSITE" id="PS50966"/>
    </source>
</evidence>
<dbReference type="PANTHER" id="PTHR47718">
    <property type="entry name" value="OS01G0519700 PROTEIN"/>
    <property type="match status" value="1"/>
</dbReference>
<feature type="region of interest" description="Disordered" evidence="5">
    <location>
        <begin position="74"/>
        <end position="93"/>
    </location>
</feature>
<dbReference type="SUPFAM" id="SSF57756">
    <property type="entry name" value="Retrovirus zinc finger-like domains"/>
    <property type="match status" value="1"/>
</dbReference>
<dbReference type="EMBL" id="JBFOLK010000002">
    <property type="protein sequence ID" value="KAL2531426.1"/>
    <property type="molecule type" value="Genomic_DNA"/>
</dbReference>
<reference evidence="8" key="1">
    <citation type="submission" date="2024-07" db="EMBL/GenBank/DDBJ databases">
        <title>Two chromosome-level genome assemblies of Korean endemic species Abeliophyllum distichum and Forsythia ovata (Oleaceae).</title>
        <authorList>
            <person name="Jang H."/>
        </authorList>
    </citation>
    <scope>NUCLEOTIDE SEQUENCE [LARGE SCALE GENOMIC DNA]</scope>
</reference>
<proteinExistence type="predicted"/>
<keyword evidence="2 4" id="KW-0863">Zinc-finger</keyword>
<dbReference type="AlphaFoldDB" id="A0ABD1V2K9"/>
<evidence type="ECO:0000256" key="1">
    <source>
        <dbReference type="ARBA" id="ARBA00022723"/>
    </source>
</evidence>
<feature type="domain" description="SWIM-type" evidence="6">
    <location>
        <begin position="537"/>
        <end position="569"/>
    </location>
</feature>
<evidence type="ECO:0000313" key="7">
    <source>
        <dbReference type="EMBL" id="KAL2531426.1"/>
    </source>
</evidence>
<dbReference type="PROSITE" id="PS50966">
    <property type="entry name" value="ZF_SWIM"/>
    <property type="match status" value="1"/>
</dbReference>
<evidence type="ECO:0000313" key="8">
    <source>
        <dbReference type="Proteomes" id="UP001604336"/>
    </source>
</evidence>
<comment type="caution">
    <text evidence="7">The sequence shown here is derived from an EMBL/GenBank/DDBJ whole genome shotgun (WGS) entry which is preliminary data.</text>
</comment>
<sequence length="905" mass="103276">MESQIGENVYVPQVAVQSIPAIGQEFSSHEEAYNFYNQYARIAGFSARIENSKKNKVTNDVYWKLFVCSKEGKPDDTYQKKHKESVPRTGERKRGQTRVGCCARLAVVKRQTGDVWIVNKFVEEHNHALTTPSRVHLLRSHRTVTTTKKALTQQFADANIPTCQQLRLMEIDSGGPSSIGCTERDIRNHERNIREEQRGNDAETLIEHFTFEKEKNPNFYFDYEVDDENKFIRCYWADAESRRSYGVFGDVVVFDTTYNTNRYAMIFAPFVGVNHHGQTIIFGCGFLSDETTESFVWLLSKFMESISNHAPRMIITDQDAAIAKAISIVMPSTFHRFCIWHILNKFSEKINAMAYNEQYHLLVRIIKNSEFPAEFEERWNEALVNTGLHGHEWLRTMYDIRSRWVPAYVKHIFSAGMSSSQRSESGHSFLKKYVNKKNSLMGFLTRFNRALSHQRHEELVANHVDLNEQPRLTPSVMMESQMVQIYTKKIFMLFQTEVVKSNLYVCSKKETFSHMKTYFVQRVDHGQNSDRPRELQYYTDTDFVSCSCRTFDFEGYPCRHIICFLKKKQVLLLPEKYILQRWTKNAKKGSACEPNASNFRDDSSLQSLMGRHGLLSHKAQVLVDDAALTEARSAFLIGEFEMLNVRVKEIDNGGDFSKGKSSSQSREVQQVIEDPRGVRAKGCGKRLKSSKEKAMGRSSRQCSICGVHGHDKRTCPNFHDRSNVVNFPETHYDYDDTQGDGRDDATFTSIASNNFYFGLFARWDLVGSVICPTIGAEISSTGEQQWESTGGATTGRCSVETDTAAWQGEGERGSLQLGFEGDGDVGLWAMGIDRRRRAAIAVDRTAAAWRRTASEGERGSLQLGFEGETGRRRRYPPVQQSENGFLGFGLSIAWREKRSDLGGGY</sequence>
<dbReference type="Proteomes" id="UP001604336">
    <property type="component" value="Unassembled WGS sequence"/>
</dbReference>
<dbReference type="Pfam" id="PF10551">
    <property type="entry name" value="MULE"/>
    <property type="match status" value="1"/>
</dbReference>